<reference evidence="3" key="1">
    <citation type="submission" date="2021-02" db="EMBL/GenBank/DDBJ databases">
        <authorList>
            <person name="Nowell W R."/>
        </authorList>
    </citation>
    <scope>NUCLEOTIDE SEQUENCE</scope>
</reference>
<dbReference type="GO" id="GO:0003676">
    <property type="term" value="F:nucleic acid binding"/>
    <property type="evidence" value="ECO:0007669"/>
    <property type="project" value="InterPro"/>
</dbReference>
<comment type="caution">
    <text evidence="3">The sequence shown here is derived from an EMBL/GenBank/DDBJ whole genome shotgun (WGS) entry which is preliminary data.</text>
</comment>
<name>A0A814Z9S4_9BILA</name>
<proteinExistence type="predicted"/>
<dbReference type="InterPro" id="IPR012677">
    <property type="entry name" value="Nucleotide-bd_a/b_plait_sf"/>
</dbReference>
<dbReference type="Proteomes" id="UP000663829">
    <property type="component" value="Unassembled WGS sequence"/>
</dbReference>
<evidence type="ECO:0000256" key="1">
    <source>
        <dbReference type="SAM" id="MobiDB-lite"/>
    </source>
</evidence>
<evidence type="ECO:0000313" key="6">
    <source>
        <dbReference type="Proteomes" id="UP000663829"/>
    </source>
</evidence>
<organism evidence="3 6">
    <name type="scientific">Didymodactylos carnosus</name>
    <dbReference type="NCBI Taxonomy" id="1234261"/>
    <lineage>
        <taxon>Eukaryota</taxon>
        <taxon>Metazoa</taxon>
        <taxon>Spiralia</taxon>
        <taxon>Gnathifera</taxon>
        <taxon>Rotifera</taxon>
        <taxon>Eurotatoria</taxon>
        <taxon>Bdelloidea</taxon>
        <taxon>Philodinida</taxon>
        <taxon>Philodinidae</taxon>
        <taxon>Didymodactylos</taxon>
    </lineage>
</organism>
<dbReference type="Gene3D" id="3.30.70.330">
    <property type="match status" value="1"/>
</dbReference>
<accession>A0A814Z9S4</accession>
<dbReference type="EMBL" id="CAJNOK010009161">
    <property type="protein sequence ID" value="CAF1082627.1"/>
    <property type="molecule type" value="Genomic_DNA"/>
</dbReference>
<dbReference type="SUPFAM" id="SSF54928">
    <property type="entry name" value="RNA-binding domain, RBD"/>
    <property type="match status" value="1"/>
</dbReference>
<dbReference type="InterPro" id="IPR035979">
    <property type="entry name" value="RBD_domain_sf"/>
</dbReference>
<dbReference type="EMBL" id="CAJOBA010009177">
    <property type="protein sequence ID" value="CAF3845412.1"/>
    <property type="molecule type" value="Genomic_DNA"/>
</dbReference>
<dbReference type="EMBL" id="CAJOBC010009993">
    <property type="protein sequence ID" value="CAF4001682.1"/>
    <property type="molecule type" value="Genomic_DNA"/>
</dbReference>
<keyword evidence="6" id="KW-1185">Reference proteome</keyword>
<dbReference type="Proteomes" id="UP000677228">
    <property type="component" value="Unassembled WGS sequence"/>
</dbReference>
<dbReference type="EMBL" id="CAJNOQ010009986">
    <property type="protein sequence ID" value="CAF1239483.1"/>
    <property type="molecule type" value="Genomic_DNA"/>
</dbReference>
<feature type="region of interest" description="Disordered" evidence="1">
    <location>
        <begin position="96"/>
        <end position="118"/>
    </location>
</feature>
<evidence type="ECO:0000313" key="5">
    <source>
        <dbReference type="EMBL" id="CAF4001682.1"/>
    </source>
</evidence>
<protein>
    <recommendedName>
        <fullName evidence="7">RRM domain-containing protein</fullName>
    </recommendedName>
</protein>
<evidence type="ECO:0000313" key="3">
    <source>
        <dbReference type="EMBL" id="CAF1239483.1"/>
    </source>
</evidence>
<evidence type="ECO:0008006" key="7">
    <source>
        <dbReference type="Google" id="ProtNLM"/>
    </source>
</evidence>
<dbReference type="Proteomes" id="UP000681722">
    <property type="component" value="Unassembled WGS sequence"/>
</dbReference>
<evidence type="ECO:0000313" key="2">
    <source>
        <dbReference type="EMBL" id="CAF1082627.1"/>
    </source>
</evidence>
<evidence type="ECO:0000313" key="4">
    <source>
        <dbReference type="EMBL" id="CAF3845412.1"/>
    </source>
</evidence>
<gene>
    <name evidence="3" type="ORF">GPM918_LOCUS25585</name>
    <name evidence="2" type="ORF">OVA965_LOCUS18437</name>
    <name evidence="5" type="ORF">SRO942_LOCUS25594</name>
    <name evidence="4" type="ORF">TMI583_LOCUS18449</name>
</gene>
<sequence>MNLISVFLILNKVFIMGPRVRRNVKTATSPSCQTEGQYFVVTWTESKQMETIPSAYLRNTTGTISLYNEYFFQIGNDRENKKKGKVMLKVPPTKANKTTDQAQVSATLPKGTQPSPPAITTQALLVDQTDDNEKENENNKTIIIENILSTVTEDHLYDFFVDTGDIKHNNTTGAAVMEFVQGKFCTITFEDHKAAERAVVLYDSTPLLSVTNPLANVSTGITSTIGCIPMCTNVSCAAERTHLKAEIARLTVKLKHTQNTYIG</sequence>
<dbReference type="Proteomes" id="UP000682733">
    <property type="component" value="Unassembled WGS sequence"/>
</dbReference>
<dbReference type="AlphaFoldDB" id="A0A814Z9S4"/>